<evidence type="ECO:0000313" key="1">
    <source>
        <dbReference type="EMBL" id="KAG2641279.1"/>
    </source>
</evidence>
<reference evidence="1" key="1">
    <citation type="submission" date="2020-05" db="EMBL/GenBank/DDBJ databases">
        <title>WGS assembly of Panicum virgatum.</title>
        <authorList>
            <person name="Lovell J.T."/>
            <person name="Jenkins J."/>
            <person name="Shu S."/>
            <person name="Juenger T.E."/>
            <person name="Schmutz J."/>
        </authorList>
    </citation>
    <scope>NUCLEOTIDE SEQUENCE</scope>
    <source>
        <strain evidence="1">AP13</strain>
    </source>
</reference>
<organism evidence="1 2">
    <name type="scientific">Panicum virgatum</name>
    <name type="common">Blackwell switchgrass</name>
    <dbReference type="NCBI Taxonomy" id="38727"/>
    <lineage>
        <taxon>Eukaryota</taxon>
        <taxon>Viridiplantae</taxon>
        <taxon>Streptophyta</taxon>
        <taxon>Embryophyta</taxon>
        <taxon>Tracheophyta</taxon>
        <taxon>Spermatophyta</taxon>
        <taxon>Magnoliopsida</taxon>
        <taxon>Liliopsida</taxon>
        <taxon>Poales</taxon>
        <taxon>Poaceae</taxon>
        <taxon>PACMAD clade</taxon>
        <taxon>Panicoideae</taxon>
        <taxon>Panicodae</taxon>
        <taxon>Paniceae</taxon>
        <taxon>Panicinae</taxon>
        <taxon>Panicum</taxon>
        <taxon>Panicum sect. Hiantes</taxon>
    </lineage>
</organism>
<protein>
    <submittedName>
        <fullName evidence="1">Uncharacterized protein</fullName>
    </submittedName>
</protein>
<evidence type="ECO:0000313" key="2">
    <source>
        <dbReference type="Proteomes" id="UP000823388"/>
    </source>
</evidence>
<dbReference type="EMBL" id="CM029039">
    <property type="protein sequence ID" value="KAG2641279.1"/>
    <property type="molecule type" value="Genomic_DNA"/>
</dbReference>
<name>A0A8T0WDM8_PANVG</name>
<comment type="caution">
    <text evidence="1">The sequence shown here is derived from an EMBL/GenBank/DDBJ whole genome shotgun (WGS) entry which is preliminary data.</text>
</comment>
<accession>A0A8T0WDM8</accession>
<dbReference type="AlphaFoldDB" id="A0A8T0WDM8"/>
<dbReference type="Proteomes" id="UP000823388">
    <property type="component" value="Chromosome 2K"/>
</dbReference>
<proteinExistence type="predicted"/>
<sequence>MGRKWLAHLCPDDCFLVLQPSSSGVHSCIDCFLPPPIDTPSSWSRLRSACLPDTTRIEIAGLICSRETLPKFVTVLGVEYQFCQIYWPV</sequence>
<keyword evidence="2" id="KW-1185">Reference proteome</keyword>
<gene>
    <name evidence="1" type="ORF">PVAP13_2KG179200</name>
</gene>